<protein>
    <submittedName>
        <fullName evidence="3">Uncharacterized protein</fullName>
    </submittedName>
</protein>
<evidence type="ECO:0000256" key="1">
    <source>
        <dbReference type="SAM" id="Coils"/>
    </source>
</evidence>
<dbReference type="EMBL" id="SGPM01000942">
    <property type="protein sequence ID" value="THH14400.1"/>
    <property type="molecule type" value="Genomic_DNA"/>
</dbReference>
<reference evidence="3 4" key="1">
    <citation type="submission" date="2019-02" db="EMBL/GenBank/DDBJ databases">
        <title>Genome sequencing of the rare red list fungi Antrodiella citrinella (Flaviporus citrinellus).</title>
        <authorList>
            <person name="Buettner E."/>
            <person name="Kellner H."/>
        </authorList>
    </citation>
    <scope>NUCLEOTIDE SEQUENCE [LARGE SCALE GENOMIC DNA]</scope>
    <source>
        <strain evidence="3 4">DSM 108506</strain>
    </source>
</reference>
<feature type="compositionally biased region" description="Acidic residues" evidence="2">
    <location>
        <begin position="1"/>
        <end position="21"/>
    </location>
</feature>
<dbReference type="Proteomes" id="UP000308730">
    <property type="component" value="Unassembled WGS sequence"/>
</dbReference>
<gene>
    <name evidence="3" type="ORF">EUX98_g9615</name>
</gene>
<feature type="coiled-coil region" evidence="1">
    <location>
        <begin position="122"/>
        <end position="177"/>
    </location>
</feature>
<sequence>MSSYDDFEPSQDPYEIPDFDDNWIAQRREKRDVRRPETTTSQLYAPYAALDSQTTDSQFVDNLVNTHEREVLGYHDVGVQTEAVKVVAAEVKRVRREAKVKHEDNVDSELTHPRAHRNSKALEEANAKLKRLNMLVDVIRADLAVSQVRCLNKEDEIEMKDQELRELRKQLEQAREEPLSDSDEFAMLSFVSSSGFEEVLDGRSCMQSQVVLSYDEVERRRRGQEEYDRRKSRGGVKFEEVPNALHANGQSSTSKKRKLE</sequence>
<feature type="region of interest" description="Disordered" evidence="2">
    <location>
        <begin position="1"/>
        <end position="40"/>
    </location>
</feature>
<dbReference type="OrthoDB" id="2756430at2759"/>
<evidence type="ECO:0000313" key="4">
    <source>
        <dbReference type="Proteomes" id="UP000308730"/>
    </source>
</evidence>
<feature type="compositionally biased region" description="Basic and acidic residues" evidence="2">
    <location>
        <begin position="219"/>
        <end position="229"/>
    </location>
</feature>
<evidence type="ECO:0000313" key="3">
    <source>
        <dbReference type="EMBL" id="THH14400.1"/>
    </source>
</evidence>
<evidence type="ECO:0000256" key="2">
    <source>
        <dbReference type="SAM" id="MobiDB-lite"/>
    </source>
</evidence>
<comment type="caution">
    <text evidence="3">The sequence shown here is derived from an EMBL/GenBank/DDBJ whole genome shotgun (WGS) entry which is preliminary data.</text>
</comment>
<name>A0A4S4LVR3_9APHY</name>
<dbReference type="AlphaFoldDB" id="A0A4S4LVR3"/>
<proteinExistence type="predicted"/>
<feature type="compositionally biased region" description="Basic and acidic residues" evidence="2">
    <location>
        <begin position="26"/>
        <end position="37"/>
    </location>
</feature>
<accession>A0A4S4LVR3</accession>
<keyword evidence="4" id="KW-1185">Reference proteome</keyword>
<organism evidence="3 4">
    <name type="scientific">Antrodiella citrinella</name>
    <dbReference type="NCBI Taxonomy" id="2447956"/>
    <lineage>
        <taxon>Eukaryota</taxon>
        <taxon>Fungi</taxon>
        <taxon>Dikarya</taxon>
        <taxon>Basidiomycota</taxon>
        <taxon>Agaricomycotina</taxon>
        <taxon>Agaricomycetes</taxon>
        <taxon>Polyporales</taxon>
        <taxon>Steccherinaceae</taxon>
        <taxon>Antrodiella</taxon>
    </lineage>
</organism>
<feature type="region of interest" description="Disordered" evidence="2">
    <location>
        <begin position="219"/>
        <end position="260"/>
    </location>
</feature>
<keyword evidence="1" id="KW-0175">Coiled coil</keyword>